<comment type="similarity">
    <text evidence="1 2">Belongs to the small heat shock protein (HSP20) family.</text>
</comment>
<dbReference type="InterPro" id="IPR008978">
    <property type="entry name" value="HSP20-like_chaperone"/>
</dbReference>
<feature type="domain" description="SHSP" evidence="3">
    <location>
        <begin position="27"/>
        <end position="138"/>
    </location>
</feature>
<dbReference type="AlphaFoldDB" id="A0A2S9TAT5"/>
<dbReference type="Pfam" id="PF00011">
    <property type="entry name" value="HSP20"/>
    <property type="match status" value="1"/>
</dbReference>
<gene>
    <name evidence="4" type="ORF">CJ673_03455</name>
</gene>
<dbReference type="EMBL" id="NXGE01000001">
    <property type="protein sequence ID" value="PRM95947.1"/>
    <property type="molecule type" value="Genomic_DNA"/>
</dbReference>
<name>A0A2S9TAT5_9BACT</name>
<dbReference type="InterPro" id="IPR002068">
    <property type="entry name" value="A-crystallin/Hsp20_dom"/>
</dbReference>
<sequence>MLLTKFDPFKQLKEIEKNLYTQVGNNEGVTAFVPTVNTREGEFAYHVDVDLPGVKKEDIKVDLNKGILTISGERKTKEEVKQEDYYKIETYFGKFSRSFTLPDNVDIENIEAKSDNGVLEIVIPKLKDDLSKKSIEIK</sequence>
<evidence type="ECO:0000313" key="5">
    <source>
        <dbReference type="Proteomes" id="UP000238281"/>
    </source>
</evidence>
<accession>A0A2S9TAT5</accession>
<proteinExistence type="inferred from homology"/>
<comment type="caution">
    <text evidence="4">The sequence shown here is derived from an EMBL/GenBank/DDBJ whole genome shotgun (WGS) entry which is preliminary data.</text>
</comment>
<reference evidence="4 5" key="1">
    <citation type="submission" date="2017-09" db="EMBL/GenBank/DDBJ databases">
        <title>Reassesment of A. cryaerophilus.</title>
        <authorList>
            <person name="Perez-Cataluna A."/>
            <person name="Collado L."/>
            <person name="Salgado O."/>
            <person name="Lefinanco V."/>
            <person name="Figueras M.J."/>
        </authorList>
    </citation>
    <scope>NUCLEOTIDE SEQUENCE [LARGE SCALE GENOMIC DNA]</scope>
    <source>
        <strain evidence="4 5">LMG 10210</strain>
    </source>
</reference>
<dbReference type="STRING" id="28198.GCA_001572855_01619"/>
<dbReference type="PROSITE" id="PS01031">
    <property type="entry name" value="SHSP"/>
    <property type="match status" value="1"/>
</dbReference>
<dbReference type="Proteomes" id="UP000238281">
    <property type="component" value="Unassembled WGS sequence"/>
</dbReference>
<dbReference type="Gene3D" id="2.60.40.790">
    <property type="match status" value="1"/>
</dbReference>
<protein>
    <submittedName>
        <fullName evidence="4">Heat-shock protein Hsp20</fullName>
    </submittedName>
</protein>
<evidence type="ECO:0000313" key="4">
    <source>
        <dbReference type="EMBL" id="PRM95947.1"/>
    </source>
</evidence>
<dbReference type="PANTHER" id="PTHR11527">
    <property type="entry name" value="HEAT-SHOCK PROTEIN 20 FAMILY MEMBER"/>
    <property type="match status" value="1"/>
</dbReference>
<organism evidence="4 5">
    <name type="scientific">Aliarcobacter cryaerophilus</name>
    <dbReference type="NCBI Taxonomy" id="28198"/>
    <lineage>
        <taxon>Bacteria</taxon>
        <taxon>Pseudomonadati</taxon>
        <taxon>Campylobacterota</taxon>
        <taxon>Epsilonproteobacteria</taxon>
        <taxon>Campylobacterales</taxon>
        <taxon>Arcobacteraceae</taxon>
        <taxon>Aliarcobacter</taxon>
    </lineage>
</organism>
<dbReference type="CDD" id="cd06464">
    <property type="entry name" value="ACD_sHsps-like"/>
    <property type="match status" value="1"/>
</dbReference>
<dbReference type="InterPro" id="IPR031107">
    <property type="entry name" value="Small_HSP"/>
</dbReference>
<evidence type="ECO:0000256" key="2">
    <source>
        <dbReference type="RuleBase" id="RU003616"/>
    </source>
</evidence>
<dbReference type="RefSeq" id="WP_105914894.1">
    <property type="nucleotide sequence ID" value="NZ_JAODCL010000002.1"/>
</dbReference>
<evidence type="ECO:0000259" key="3">
    <source>
        <dbReference type="PROSITE" id="PS01031"/>
    </source>
</evidence>
<dbReference type="SUPFAM" id="SSF49764">
    <property type="entry name" value="HSP20-like chaperones"/>
    <property type="match status" value="1"/>
</dbReference>
<evidence type="ECO:0000256" key="1">
    <source>
        <dbReference type="PROSITE-ProRule" id="PRU00285"/>
    </source>
</evidence>